<comment type="cofactor">
    <cofactor evidence="1">
        <name>pantetheine 4'-phosphate</name>
        <dbReference type="ChEBI" id="CHEBI:47942"/>
    </cofactor>
</comment>
<dbReference type="Pfam" id="PF00550">
    <property type="entry name" value="PP-binding"/>
    <property type="match status" value="1"/>
</dbReference>
<dbReference type="EMBL" id="ASQP01000643">
    <property type="protein sequence ID" value="OMI32918.1"/>
    <property type="molecule type" value="Genomic_DNA"/>
</dbReference>
<feature type="non-terminal residue" evidence="5">
    <location>
        <position position="78"/>
    </location>
</feature>
<name>A0A1R1S3U5_9ACTN</name>
<evidence type="ECO:0000259" key="4">
    <source>
        <dbReference type="PROSITE" id="PS50075"/>
    </source>
</evidence>
<keyword evidence="3" id="KW-0597">Phosphoprotein</keyword>
<feature type="domain" description="Carrier" evidence="4">
    <location>
        <begin position="9"/>
        <end position="78"/>
    </location>
</feature>
<dbReference type="GO" id="GO:0031177">
    <property type="term" value="F:phosphopantetheine binding"/>
    <property type="evidence" value="ECO:0007669"/>
    <property type="project" value="TreeGrafter"/>
</dbReference>
<reference evidence="5 6" key="1">
    <citation type="submission" date="2013-05" db="EMBL/GenBank/DDBJ databases">
        <title>Genome sequence of Streptomyces sparsogenes DSM 40356.</title>
        <authorList>
            <person name="Coyne S."/>
            <person name="Seebeck F.P."/>
        </authorList>
    </citation>
    <scope>NUCLEOTIDE SEQUENCE [LARGE SCALE GENOMIC DNA]</scope>
    <source>
        <strain evidence="5 6">DSM 40356</strain>
    </source>
</reference>
<dbReference type="FunFam" id="1.10.1200.10:FF:000005">
    <property type="entry name" value="Nonribosomal peptide synthetase 1"/>
    <property type="match status" value="1"/>
</dbReference>
<dbReference type="InterPro" id="IPR009081">
    <property type="entry name" value="PP-bd_ACP"/>
</dbReference>
<dbReference type="InterPro" id="IPR006162">
    <property type="entry name" value="Ppantetheine_attach_site"/>
</dbReference>
<protein>
    <submittedName>
        <fullName evidence="5">Non-ribosomal synthetase</fullName>
    </submittedName>
</protein>
<dbReference type="Gene3D" id="1.10.1200.10">
    <property type="entry name" value="ACP-like"/>
    <property type="match status" value="1"/>
</dbReference>
<dbReference type="PANTHER" id="PTHR45527">
    <property type="entry name" value="NONRIBOSOMAL PEPTIDE SYNTHETASE"/>
    <property type="match status" value="1"/>
</dbReference>
<keyword evidence="2" id="KW-0596">Phosphopantetheine</keyword>
<evidence type="ECO:0000256" key="3">
    <source>
        <dbReference type="ARBA" id="ARBA00022553"/>
    </source>
</evidence>
<accession>A0A1R1S3U5</accession>
<dbReference type="GO" id="GO:0044550">
    <property type="term" value="P:secondary metabolite biosynthetic process"/>
    <property type="evidence" value="ECO:0007669"/>
    <property type="project" value="TreeGrafter"/>
</dbReference>
<dbReference type="GO" id="GO:0043041">
    <property type="term" value="P:amino acid activation for nonribosomal peptide biosynthetic process"/>
    <property type="evidence" value="ECO:0007669"/>
    <property type="project" value="TreeGrafter"/>
</dbReference>
<evidence type="ECO:0000256" key="2">
    <source>
        <dbReference type="ARBA" id="ARBA00022450"/>
    </source>
</evidence>
<organism evidence="5 6">
    <name type="scientific">Streptomyces sparsogenes DSM 40356</name>
    <dbReference type="NCBI Taxonomy" id="1331668"/>
    <lineage>
        <taxon>Bacteria</taxon>
        <taxon>Bacillati</taxon>
        <taxon>Actinomycetota</taxon>
        <taxon>Actinomycetes</taxon>
        <taxon>Kitasatosporales</taxon>
        <taxon>Streptomycetaceae</taxon>
        <taxon>Streptomyces</taxon>
    </lineage>
</organism>
<dbReference type="SUPFAM" id="SSF47336">
    <property type="entry name" value="ACP-like"/>
    <property type="match status" value="1"/>
</dbReference>
<dbReference type="RefSeq" id="WP_143615591.1">
    <property type="nucleotide sequence ID" value="NZ_ASQP01000643.1"/>
</dbReference>
<dbReference type="AlphaFoldDB" id="A0A1R1S3U5"/>
<sequence>MTRSSRNDDRRTPAERIIAEVWTEVLGVGPIGVGNNFFRLGGDSIHSIHVVAKARERGLELTPQMIFQYDTLAELAAA</sequence>
<dbReference type="Proteomes" id="UP000186168">
    <property type="component" value="Unassembled WGS sequence"/>
</dbReference>
<evidence type="ECO:0000313" key="5">
    <source>
        <dbReference type="EMBL" id="OMI32918.1"/>
    </source>
</evidence>
<gene>
    <name evidence="5" type="ORF">SPAR_44088</name>
</gene>
<dbReference type="GO" id="GO:0005737">
    <property type="term" value="C:cytoplasm"/>
    <property type="evidence" value="ECO:0007669"/>
    <property type="project" value="TreeGrafter"/>
</dbReference>
<dbReference type="InterPro" id="IPR036736">
    <property type="entry name" value="ACP-like_sf"/>
</dbReference>
<evidence type="ECO:0000256" key="1">
    <source>
        <dbReference type="ARBA" id="ARBA00001957"/>
    </source>
</evidence>
<keyword evidence="6" id="KW-1185">Reference proteome</keyword>
<comment type="caution">
    <text evidence="5">The sequence shown here is derived from an EMBL/GenBank/DDBJ whole genome shotgun (WGS) entry which is preliminary data.</text>
</comment>
<dbReference type="PROSITE" id="PS50075">
    <property type="entry name" value="CARRIER"/>
    <property type="match status" value="1"/>
</dbReference>
<dbReference type="PANTHER" id="PTHR45527:SF1">
    <property type="entry name" value="FATTY ACID SYNTHASE"/>
    <property type="match status" value="1"/>
</dbReference>
<proteinExistence type="predicted"/>
<evidence type="ECO:0000313" key="6">
    <source>
        <dbReference type="Proteomes" id="UP000186168"/>
    </source>
</evidence>
<dbReference type="PROSITE" id="PS00012">
    <property type="entry name" value="PHOSPHOPANTETHEINE"/>
    <property type="match status" value="1"/>
</dbReference>